<proteinExistence type="predicted"/>
<name>A0ABU5YMA3_9MYCO</name>
<dbReference type="EMBL" id="JAYJJT010000018">
    <property type="protein sequence ID" value="MEB3051197.1"/>
    <property type="molecule type" value="Genomic_DNA"/>
</dbReference>
<dbReference type="Proteomes" id="UP001299046">
    <property type="component" value="Unassembled WGS sequence"/>
</dbReference>
<keyword evidence="2" id="KW-1185">Reference proteome</keyword>
<protein>
    <recommendedName>
        <fullName evidence="3">SnoaL-like domain-containing protein</fullName>
    </recommendedName>
</protein>
<evidence type="ECO:0008006" key="3">
    <source>
        <dbReference type="Google" id="ProtNLM"/>
    </source>
</evidence>
<reference evidence="1 2" key="1">
    <citation type="submission" date="2023-12" db="EMBL/GenBank/DDBJ databases">
        <title>Description of new species of Mycobacterium terrae complex isolated from sewage at the Sao Paulo Zoological Park Foundation in Brazil.</title>
        <authorList>
            <person name="Romagnoli C.L."/>
            <person name="Conceicao E.C."/>
            <person name="Machado E."/>
            <person name="Barreto L.B.P.F."/>
            <person name="Sharma A."/>
            <person name="Silva N.M."/>
            <person name="Marques L.E."/>
            <person name="Juliana M.A."/>
            <person name="Lourenco M.C.S."/>
            <person name="Digiampietri L.A."/>
            <person name="Suffys P.N."/>
            <person name="Viana-Niero C."/>
        </authorList>
    </citation>
    <scope>NUCLEOTIDE SEQUENCE [LARGE SCALE GENOMIC DNA]</scope>
    <source>
        <strain evidence="1 2">MYC123</strain>
    </source>
</reference>
<comment type="caution">
    <text evidence="1">The sequence shown here is derived from an EMBL/GenBank/DDBJ whole genome shotgun (WGS) entry which is preliminary data.</text>
</comment>
<organism evidence="1 2">
    <name type="scientific">[Mycobacterium] zoologicum</name>
    <dbReference type="NCBI Taxonomy" id="2872311"/>
    <lineage>
        <taxon>Bacteria</taxon>
        <taxon>Bacillati</taxon>
        <taxon>Actinomycetota</taxon>
        <taxon>Actinomycetes</taxon>
        <taxon>Mycobacteriales</taxon>
        <taxon>Mycobacteriaceae</taxon>
        <taxon>Mycolicibacter</taxon>
    </lineage>
</organism>
<sequence length="107" mass="11821">MNIDHRRGAAVTSGHVIAYIQAAWDDSPDTRLYIAAVHRLSNIGAVVTHVMHGISQEGFDAEWRDIHVLTFDNGLIDRSELFEGSDLDAALARFDELQSSEEPGAYP</sequence>
<evidence type="ECO:0000313" key="1">
    <source>
        <dbReference type="EMBL" id="MEB3051197.1"/>
    </source>
</evidence>
<accession>A0ABU5YMA3</accession>
<gene>
    <name evidence="1" type="ORF">KV112_15860</name>
</gene>
<evidence type="ECO:0000313" key="2">
    <source>
        <dbReference type="Proteomes" id="UP001299046"/>
    </source>
</evidence>